<protein>
    <submittedName>
        <fullName evidence="2">HK97 gp10 family phage protein</fullName>
    </submittedName>
</protein>
<reference evidence="2 3" key="1">
    <citation type="submission" date="2020-08" db="EMBL/GenBank/DDBJ databases">
        <authorList>
            <person name="Liu C."/>
            <person name="Sun Q."/>
        </authorList>
    </citation>
    <scope>NUCLEOTIDE SEQUENCE [LARGE SCALE GENOMIC DNA]</scope>
    <source>
        <strain evidence="2 3">NSJ-61</strain>
    </source>
</reference>
<dbReference type="NCBIfam" id="TIGR01725">
    <property type="entry name" value="phge_HK97_gp10"/>
    <property type="match status" value="1"/>
</dbReference>
<evidence type="ECO:0000256" key="1">
    <source>
        <dbReference type="SAM" id="MobiDB-lite"/>
    </source>
</evidence>
<dbReference type="EMBL" id="CP060636">
    <property type="protein sequence ID" value="QNM12761.1"/>
    <property type="molecule type" value="Genomic_DNA"/>
</dbReference>
<feature type="compositionally biased region" description="Basic and acidic residues" evidence="1">
    <location>
        <begin position="121"/>
        <end position="137"/>
    </location>
</feature>
<dbReference type="InterPro" id="IPR010064">
    <property type="entry name" value="HK97-gp10_tail"/>
</dbReference>
<dbReference type="RefSeq" id="WP_117455362.1">
    <property type="nucleotide sequence ID" value="NZ_CP060636.1"/>
</dbReference>
<dbReference type="Pfam" id="PF04883">
    <property type="entry name" value="HK97-gp10_like"/>
    <property type="match status" value="1"/>
</dbReference>
<dbReference type="KEGG" id="ehn:H9Q80_02080"/>
<dbReference type="Proteomes" id="UP000515856">
    <property type="component" value="Chromosome"/>
</dbReference>
<sequence length="137" mass="15276">MVDNSEFTQSLEKATKQIIQDTIKNMKRACLVVETAAKKKVPVDMGLLRASITSDVTFDSVSIVGKIFSNLDYAPYVEKGTGIYAKDGNGRLVPWVYCVKAGKYKGWHYTEGQRPHPFLEPARDSSKSKVERMLAGE</sequence>
<dbReference type="AlphaFoldDB" id="A0A7G9GPM9"/>
<feature type="region of interest" description="Disordered" evidence="1">
    <location>
        <begin position="118"/>
        <end position="137"/>
    </location>
</feature>
<evidence type="ECO:0000313" key="3">
    <source>
        <dbReference type="Proteomes" id="UP000515856"/>
    </source>
</evidence>
<organism evidence="2 3">
    <name type="scientific">[Eubacterium] hominis</name>
    <dbReference type="NCBI Taxonomy" id="2764325"/>
    <lineage>
        <taxon>Bacteria</taxon>
        <taxon>Bacillati</taxon>
        <taxon>Bacillota</taxon>
        <taxon>Erysipelotrichia</taxon>
        <taxon>Erysipelotrichales</taxon>
        <taxon>Erysipelotrichaceae</taxon>
        <taxon>Amedibacillus</taxon>
    </lineage>
</organism>
<keyword evidence="3" id="KW-1185">Reference proteome</keyword>
<proteinExistence type="predicted"/>
<name>A0A7G9GPM9_9FIRM</name>
<gene>
    <name evidence="2" type="ORF">H9Q80_02080</name>
</gene>
<evidence type="ECO:0000313" key="2">
    <source>
        <dbReference type="EMBL" id="QNM12761.1"/>
    </source>
</evidence>
<accession>A0A7G9GPM9</accession>